<organism evidence="5 6">
    <name type="scientific">Clavelina lepadiformis</name>
    <name type="common">Light-bulb sea squirt</name>
    <name type="synonym">Ascidia lepadiformis</name>
    <dbReference type="NCBI Taxonomy" id="159417"/>
    <lineage>
        <taxon>Eukaryota</taxon>
        <taxon>Metazoa</taxon>
        <taxon>Chordata</taxon>
        <taxon>Tunicata</taxon>
        <taxon>Ascidiacea</taxon>
        <taxon>Aplousobranchia</taxon>
        <taxon>Clavelinidae</taxon>
        <taxon>Clavelina</taxon>
    </lineage>
</organism>
<protein>
    <recommendedName>
        <fullName evidence="4">Sushi domain-containing protein</fullName>
    </recommendedName>
</protein>
<feature type="chain" id="PRO_5045157588" description="Sushi domain-containing protein" evidence="3">
    <location>
        <begin position="16"/>
        <end position="508"/>
    </location>
</feature>
<evidence type="ECO:0000256" key="3">
    <source>
        <dbReference type="SAM" id="SignalP"/>
    </source>
</evidence>
<dbReference type="Gene3D" id="2.10.70.10">
    <property type="entry name" value="Complement Module, domain 1"/>
    <property type="match status" value="2"/>
</dbReference>
<accession>A0ABP0H381</accession>
<dbReference type="InterPro" id="IPR000436">
    <property type="entry name" value="Sushi_SCR_CCP_dom"/>
</dbReference>
<keyword evidence="6" id="KW-1185">Reference proteome</keyword>
<keyword evidence="2" id="KW-0768">Sushi</keyword>
<evidence type="ECO:0000313" key="6">
    <source>
        <dbReference type="Proteomes" id="UP001642483"/>
    </source>
</evidence>
<comment type="caution">
    <text evidence="2">Lacks conserved residue(s) required for the propagation of feature annotation.</text>
</comment>
<gene>
    <name evidence="5" type="ORF">CVLEPA_LOCUS31894</name>
</gene>
<feature type="domain" description="Sushi" evidence="4">
    <location>
        <begin position="438"/>
        <end position="504"/>
    </location>
</feature>
<dbReference type="PROSITE" id="PS50923">
    <property type="entry name" value="SUSHI"/>
    <property type="match status" value="3"/>
</dbReference>
<sequence length="508" mass="56205">MKFSVLLLLIWTVKCQETCPPSSIFTCFHEPCQFAECPAVPDATCTNDYCLGCNAVFTDSRGRKLTEKECNEGKLCPSLDDRAALGAFTYFCTKGNNIGSVCFLQCPVGQHLEKGPTVVRCWRKGKWTPKIRRPRCETVEEECPPSKPAVKCPKSPCRNAECPRYPNATCADDNCGACTAIFTDADDNILSEEKCKCEPGVRLVNCKTAPCETASCPGVKQARCIDNYCGSCSAIFTDRIGHVLTEEQCRLPESTCKLLDYRTLHSTVKSITCSKGNRVGSTCKLKCPANHSLRGPSRINCRKRGKRYQWTGSFAHTQCVLQRRGNNCPAYAPRVKCRPRPCDSERCPRYPEATCTENYCGACTATFTDGDGNVISKQNCTCEPNIPLVNCANNPCEVARCPGVRQAVCKVNRCGACTATFVDKAGNELLESQCEPEEVCPSLENILIFSLITISCDDEYRKGSTCRATCPQNYEIRGPSRMTCRKSGKIYKWSSTFARSRCRKDKNA</sequence>
<keyword evidence="1" id="KW-1015">Disulfide bond</keyword>
<feature type="domain" description="Sushi" evidence="4">
    <location>
        <begin position="74"/>
        <end position="138"/>
    </location>
</feature>
<name>A0ABP0H381_CLALP</name>
<dbReference type="CDD" id="cd00033">
    <property type="entry name" value="CCP"/>
    <property type="match status" value="1"/>
</dbReference>
<dbReference type="SMART" id="SM00032">
    <property type="entry name" value="CCP"/>
    <property type="match status" value="3"/>
</dbReference>
<reference evidence="5 6" key="1">
    <citation type="submission" date="2024-02" db="EMBL/GenBank/DDBJ databases">
        <authorList>
            <person name="Daric V."/>
            <person name="Darras S."/>
        </authorList>
    </citation>
    <scope>NUCLEOTIDE SEQUENCE [LARGE SCALE GENOMIC DNA]</scope>
</reference>
<dbReference type="Proteomes" id="UP001642483">
    <property type="component" value="Unassembled WGS sequence"/>
</dbReference>
<feature type="signal peptide" evidence="3">
    <location>
        <begin position="1"/>
        <end position="15"/>
    </location>
</feature>
<dbReference type="Pfam" id="PF00084">
    <property type="entry name" value="Sushi"/>
    <property type="match status" value="1"/>
</dbReference>
<dbReference type="InterPro" id="IPR035976">
    <property type="entry name" value="Sushi/SCR/CCP_sf"/>
</dbReference>
<evidence type="ECO:0000313" key="5">
    <source>
        <dbReference type="EMBL" id="CAK8698450.1"/>
    </source>
</evidence>
<proteinExistence type="predicted"/>
<dbReference type="EMBL" id="CAWYQH010000174">
    <property type="protein sequence ID" value="CAK8698450.1"/>
    <property type="molecule type" value="Genomic_DNA"/>
</dbReference>
<evidence type="ECO:0000256" key="1">
    <source>
        <dbReference type="ARBA" id="ARBA00023157"/>
    </source>
</evidence>
<evidence type="ECO:0000256" key="2">
    <source>
        <dbReference type="PROSITE-ProRule" id="PRU00302"/>
    </source>
</evidence>
<dbReference type="SUPFAM" id="SSF57535">
    <property type="entry name" value="Complement control module/SCR domain"/>
    <property type="match status" value="3"/>
</dbReference>
<evidence type="ECO:0000259" key="4">
    <source>
        <dbReference type="PROSITE" id="PS50923"/>
    </source>
</evidence>
<keyword evidence="3" id="KW-0732">Signal</keyword>
<feature type="domain" description="Sushi" evidence="4">
    <location>
        <begin position="247"/>
        <end position="321"/>
    </location>
</feature>
<comment type="caution">
    <text evidence="5">The sequence shown here is derived from an EMBL/GenBank/DDBJ whole genome shotgun (WGS) entry which is preliminary data.</text>
</comment>